<sequence length="114" mass="12451">MAARLAYALALAEGQRPVDLRSSKGMGLRQSEVFLVGRLLAARVYNRQSFVGMFHHAWKVNGTLKTEDVDENKVLFSFSDPAARARVLRGGPWGFSKASIALAEYDGIVPIASV</sequence>
<dbReference type="AlphaFoldDB" id="A0AAW1WUV9"/>
<evidence type="ECO:0000313" key="3">
    <source>
        <dbReference type="Proteomes" id="UP001457282"/>
    </source>
</evidence>
<dbReference type="EMBL" id="JBEDUW010000005">
    <property type="protein sequence ID" value="KAK9928388.1"/>
    <property type="molecule type" value="Genomic_DNA"/>
</dbReference>
<evidence type="ECO:0000313" key="2">
    <source>
        <dbReference type="EMBL" id="KAK9928388.1"/>
    </source>
</evidence>
<accession>A0AAW1WUV9</accession>
<name>A0AAW1WUV9_RUBAR</name>
<dbReference type="InterPro" id="IPR025558">
    <property type="entry name" value="DUF4283"/>
</dbReference>
<comment type="caution">
    <text evidence="2">The sequence shown here is derived from an EMBL/GenBank/DDBJ whole genome shotgun (WGS) entry which is preliminary data.</text>
</comment>
<evidence type="ECO:0000259" key="1">
    <source>
        <dbReference type="Pfam" id="PF14111"/>
    </source>
</evidence>
<proteinExistence type="predicted"/>
<keyword evidence="3" id="KW-1185">Reference proteome</keyword>
<organism evidence="2 3">
    <name type="scientific">Rubus argutus</name>
    <name type="common">Southern blackberry</name>
    <dbReference type="NCBI Taxonomy" id="59490"/>
    <lineage>
        <taxon>Eukaryota</taxon>
        <taxon>Viridiplantae</taxon>
        <taxon>Streptophyta</taxon>
        <taxon>Embryophyta</taxon>
        <taxon>Tracheophyta</taxon>
        <taxon>Spermatophyta</taxon>
        <taxon>Magnoliopsida</taxon>
        <taxon>eudicotyledons</taxon>
        <taxon>Gunneridae</taxon>
        <taxon>Pentapetalae</taxon>
        <taxon>rosids</taxon>
        <taxon>fabids</taxon>
        <taxon>Rosales</taxon>
        <taxon>Rosaceae</taxon>
        <taxon>Rosoideae</taxon>
        <taxon>Rosoideae incertae sedis</taxon>
        <taxon>Rubus</taxon>
    </lineage>
</organism>
<dbReference type="Pfam" id="PF14111">
    <property type="entry name" value="DUF4283"/>
    <property type="match status" value="1"/>
</dbReference>
<gene>
    <name evidence="2" type="ORF">M0R45_025525</name>
</gene>
<reference evidence="2 3" key="1">
    <citation type="journal article" date="2023" name="G3 (Bethesda)">
        <title>A chromosome-length genome assembly and annotation of blackberry (Rubus argutus, cv. 'Hillquist').</title>
        <authorList>
            <person name="Bruna T."/>
            <person name="Aryal R."/>
            <person name="Dudchenko O."/>
            <person name="Sargent D.J."/>
            <person name="Mead D."/>
            <person name="Buti M."/>
            <person name="Cavallini A."/>
            <person name="Hytonen T."/>
            <person name="Andres J."/>
            <person name="Pham M."/>
            <person name="Weisz D."/>
            <person name="Mascagni F."/>
            <person name="Usai G."/>
            <person name="Natali L."/>
            <person name="Bassil N."/>
            <person name="Fernandez G.E."/>
            <person name="Lomsadze A."/>
            <person name="Armour M."/>
            <person name="Olukolu B."/>
            <person name="Poorten T."/>
            <person name="Britton C."/>
            <person name="Davik J."/>
            <person name="Ashrafi H."/>
            <person name="Aiden E.L."/>
            <person name="Borodovsky M."/>
            <person name="Worthington M."/>
        </authorList>
    </citation>
    <scope>NUCLEOTIDE SEQUENCE [LARGE SCALE GENOMIC DNA]</scope>
    <source>
        <strain evidence="2">PI 553951</strain>
    </source>
</reference>
<dbReference type="Proteomes" id="UP001457282">
    <property type="component" value="Unassembled WGS sequence"/>
</dbReference>
<protein>
    <recommendedName>
        <fullName evidence="1">DUF4283 domain-containing protein</fullName>
    </recommendedName>
</protein>
<feature type="domain" description="DUF4283" evidence="1">
    <location>
        <begin position="32"/>
        <end position="105"/>
    </location>
</feature>